<dbReference type="EMBL" id="ML976000">
    <property type="protein sequence ID" value="KAF1947003.1"/>
    <property type="molecule type" value="Genomic_DNA"/>
</dbReference>
<dbReference type="OrthoDB" id="3776781at2759"/>
<gene>
    <name evidence="1" type="ORF">EJ02DRAFT_489394</name>
</gene>
<dbReference type="Proteomes" id="UP000800038">
    <property type="component" value="Unassembled WGS sequence"/>
</dbReference>
<dbReference type="AlphaFoldDB" id="A0A6A5T331"/>
<evidence type="ECO:0000313" key="2">
    <source>
        <dbReference type="Proteomes" id="UP000800038"/>
    </source>
</evidence>
<organism evidence="1 2">
    <name type="scientific">Clathrospora elynae</name>
    <dbReference type="NCBI Taxonomy" id="706981"/>
    <lineage>
        <taxon>Eukaryota</taxon>
        <taxon>Fungi</taxon>
        <taxon>Dikarya</taxon>
        <taxon>Ascomycota</taxon>
        <taxon>Pezizomycotina</taxon>
        <taxon>Dothideomycetes</taxon>
        <taxon>Pleosporomycetidae</taxon>
        <taxon>Pleosporales</taxon>
        <taxon>Diademaceae</taxon>
        <taxon>Clathrospora</taxon>
    </lineage>
</organism>
<reference evidence="1" key="1">
    <citation type="journal article" date="2020" name="Stud. Mycol.">
        <title>101 Dothideomycetes genomes: a test case for predicting lifestyles and emergence of pathogens.</title>
        <authorList>
            <person name="Haridas S."/>
            <person name="Albert R."/>
            <person name="Binder M."/>
            <person name="Bloem J."/>
            <person name="Labutti K."/>
            <person name="Salamov A."/>
            <person name="Andreopoulos B."/>
            <person name="Baker S."/>
            <person name="Barry K."/>
            <person name="Bills G."/>
            <person name="Bluhm B."/>
            <person name="Cannon C."/>
            <person name="Castanera R."/>
            <person name="Culley D."/>
            <person name="Daum C."/>
            <person name="Ezra D."/>
            <person name="Gonzalez J."/>
            <person name="Henrissat B."/>
            <person name="Kuo A."/>
            <person name="Liang C."/>
            <person name="Lipzen A."/>
            <person name="Lutzoni F."/>
            <person name="Magnuson J."/>
            <person name="Mondo S."/>
            <person name="Nolan M."/>
            <person name="Ohm R."/>
            <person name="Pangilinan J."/>
            <person name="Park H.-J."/>
            <person name="Ramirez L."/>
            <person name="Alfaro M."/>
            <person name="Sun H."/>
            <person name="Tritt A."/>
            <person name="Yoshinaga Y."/>
            <person name="Zwiers L.-H."/>
            <person name="Turgeon B."/>
            <person name="Goodwin S."/>
            <person name="Spatafora J."/>
            <person name="Crous P."/>
            <person name="Grigoriev I."/>
        </authorList>
    </citation>
    <scope>NUCLEOTIDE SEQUENCE</scope>
    <source>
        <strain evidence="1">CBS 161.51</strain>
    </source>
</reference>
<accession>A0A6A5T331</accession>
<sequence>MVLHDLLYVCARVNTSSFHSCSRLGPIDNYHHPYHPISPDNMTTNTTQYSEAGTPQTTASMPPSTITMRYEPRGDWTLHRLDSATEFTCGQCNKQKKAKLIAICHGMWDDLCCNACYGQILSKE</sequence>
<keyword evidence="2" id="KW-1185">Reference proteome</keyword>
<proteinExistence type="predicted"/>
<protein>
    <submittedName>
        <fullName evidence="1">Uncharacterized protein</fullName>
    </submittedName>
</protein>
<name>A0A6A5T331_9PLEO</name>
<evidence type="ECO:0000313" key="1">
    <source>
        <dbReference type="EMBL" id="KAF1947003.1"/>
    </source>
</evidence>